<dbReference type="Proteomes" id="UP000028006">
    <property type="component" value="Unassembled WGS sequence"/>
</dbReference>
<comment type="caution">
    <text evidence="2">The sequence shown here is derived from an EMBL/GenBank/DDBJ whole genome shotgun (WGS) entry which is preliminary data.</text>
</comment>
<keyword evidence="3" id="KW-1185">Reference proteome</keyword>
<dbReference type="InterPro" id="IPR051698">
    <property type="entry name" value="Transposase_11-like"/>
</dbReference>
<dbReference type="EMBL" id="JOKG01000003">
    <property type="protein sequence ID" value="KEQ13434.1"/>
    <property type="molecule type" value="Genomic_DNA"/>
</dbReference>
<gene>
    <name evidence="2" type="ORF">GZ77_13725</name>
</gene>
<reference evidence="2 3" key="1">
    <citation type="submission" date="2014-06" db="EMBL/GenBank/DDBJ databases">
        <title>Whole Genome Sequences of Three Symbiotic Endozoicomonas Bacteria.</title>
        <authorList>
            <person name="Neave M.J."/>
            <person name="Apprill A."/>
            <person name="Voolstra C.R."/>
        </authorList>
    </citation>
    <scope>NUCLEOTIDE SEQUENCE [LARGE SCALE GENOMIC DNA]</scope>
    <source>
        <strain evidence="2 3">LMG 24815</strain>
    </source>
</reference>
<name>A0A081N4R1_9GAMM</name>
<dbReference type="AlphaFoldDB" id="A0A081N4R1"/>
<dbReference type="InterPro" id="IPR032806">
    <property type="entry name" value="YbfD_N"/>
</dbReference>
<dbReference type="PANTHER" id="PTHR30298">
    <property type="entry name" value="H REPEAT-ASSOCIATED PREDICTED TRANSPOSASE"/>
    <property type="match status" value="1"/>
</dbReference>
<evidence type="ECO:0000313" key="2">
    <source>
        <dbReference type="EMBL" id="KEQ13434.1"/>
    </source>
</evidence>
<dbReference type="Pfam" id="PF13808">
    <property type="entry name" value="DDE_Tnp_1_assoc"/>
    <property type="match status" value="1"/>
</dbReference>
<protein>
    <recommendedName>
        <fullName evidence="1">H repeat-associated protein N-terminal domain-containing protein</fullName>
    </recommendedName>
</protein>
<feature type="domain" description="H repeat-associated protein N-terminal" evidence="1">
    <location>
        <begin position="9"/>
        <end position="95"/>
    </location>
</feature>
<sequence>MASCIPIVDRFETLSDSRSALHITYSLPKVLLIVYASILSGYNEWKSMANFASYNLSWFRQFFPYLWGMPSLHTIEKVCMMIDPAAFMKLFIDWMSDVVKKINGQSDDAKGNEKNKY</sequence>
<proteinExistence type="predicted"/>
<accession>A0A081N4R1</accession>
<evidence type="ECO:0000259" key="1">
    <source>
        <dbReference type="Pfam" id="PF13808"/>
    </source>
</evidence>
<organism evidence="2 3">
    <name type="scientific">Endozoicomonas montiporae</name>
    <dbReference type="NCBI Taxonomy" id="1027273"/>
    <lineage>
        <taxon>Bacteria</taxon>
        <taxon>Pseudomonadati</taxon>
        <taxon>Pseudomonadota</taxon>
        <taxon>Gammaproteobacteria</taxon>
        <taxon>Oceanospirillales</taxon>
        <taxon>Endozoicomonadaceae</taxon>
        <taxon>Endozoicomonas</taxon>
    </lineage>
</organism>
<dbReference type="eggNOG" id="COG5433">
    <property type="taxonomic scope" value="Bacteria"/>
</dbReference>
<dbReference type="PANTHER" id="PTHR30298:SF0">
    <property type="entry name" value="PROTEIN YBFL-RELATED"/>
    <property type="match status" value="1"/>
</dbReference>
<dbReference type="RefSeq" id="WP_034876249.1">
    <property type="nucleotide sequence ID" value="NZ_JOKG01000003.1"/>
</dbReference>
<evidence type="ECO:0000313" key="3">
    <source>
        <dbReference type="Proteomes" id="UP000028006"/>
    </source>
</evidence>